<keyword evidence="5" id="KW-0539">Nucleus</keyword>
<keyword evidence="2" id="KW-0677">Repeat</keyword>
<evidence type="ECO:0000256" key="4">
    <source>
        <dbReference type="ARBA" id="ARBA00023054"/>
    </source>
</evidence>
<dbReference type="EMBL" id="JBBPBM010000020">
    <property type="protein sequence ID" value="KAK8550635.1"/>
    <property type="molecule type" value="Genomic_DNA"/>
</dbReference>
<evidence type="ECO:0000313" key="7">
    <source>
        <dbReference type="Proteomes" id="UP001472677"/>
    </source>
</evidence>
<evidence type="ECO:0000256" key="2">
    <source>
        <dbReference type="ARBA" id="ARBA00022737"/>
    </source>
</evidence>
<comment type="caution">
    <text evidence="6">The sequence shown here is derived from an EMBL/GenBank/DDBJ whole genome shotgun (WGS) entry which is preliminary data.</text>
</comment>
<dbReference type="PANTHER" id="PTHR36326:SF4">
    <property type="entry name" value="PROTEIN POLLENLESS 3-LIKE 1"/>
    <property type="match status" value="1"/>
</dbReference>
<evidence type="ECO:0000256" key="5">
    <source>
        <dbReference type="ARBA" id="ARBA00023242"/>
    </source>
</evidence>
<dbReference type="InterPro" id="IPR044961">
    <property type="entry name" value="MS5/SDI1"/>
</dbReference>
<keyword evidence="4" id="KW-0175">Coiled coil</keyword>
<evidence type="ECO:0000313" key="6">
    <source>
        <dbReference type="EMBL" id="KAK8550635.1"/>
    </source>
</evidence>
<reference evidence="6 7" key="1">
    <citation type="journal article" date="2024" name="G3 (Bethesda)">
        <title>Genome assembly of Hibiscus sabdariffa L. provides insights into metabolisms of medicinal natural products.</title>
        <authorList>
            <person name="Kim T."/>
        </authorList>
    </citation>
    <scope>NUCLEOTIDE SEQUENCE [LARGE SCALE GENOMIC DNA]</scope>
    <source>
        <strain evidence="6">TK-2024</strain>
        <tissue evidence="6">Old leaves</tissue>
    </source>
</reference>
<keyword evidence="7" id="KW-1185">Reference proteome</keyword>
<dbReference type="PANTHER" id="PTHR36326">
    <property type="entry name" value="PROTEIN POLLENLESS 3-LIKE 2"/>
    <property type="match status" value="1"/>
</dbReference>
<dbReference type="Proteomes" id="UP001472677">
    <property type="component" value="Unassembled WGS sequence"/>
</dbReference>
<protein>
    <submittedName>
        <fullName evidence="6">Uncharacterized protein</fullName>
    </submittedName>
</protein>
<sequence length="204" mass="22856">MATFMSFVKPASDSPYGRAKHVQLIDKDPNKAVSLFRAAINAGDRVDRALKDRAVVRFIACSWCDGKQTKTARSQGKKIQITSNKRKQGYWGIWPGPISSNVIMELLNNITEKLSLEPEKNKQCNQAICLMHVNGISEAKSLLQDVKASAGTEEVDESYSKSYERAMEMLMQVESQSKLEPSMAQEPIKGRKLKDARRHIGIEL</sequence>
<proteinExistence type="predicted"/>
<gene>
    <name evidence="6" type="ORF">V6N12_039334</name>
</gene>
<name>A0ABR2E0E3_9ROSI</name>
<evidence type="ECO:0000256" key="1">
    <source>
        <dbReference type="ARBA" id="ARBA00004123"/>
    </source>
</evidence>
<accession>A0ABR2E0E3</accession>
<evidence type="ECO:0000256" key="3">
    <source>
        <dbReference type="ARBA" id="ARBA00022803"/>
    </source>
</evidence>
<keyword evidence="3" id="KW-0802">TPR repeat</keyword>
<organism evidence="6 7">
    <name type="scientific">Hibiscus sabdariffa</name>
    <name type="common">roselle</name>
    <dbReference type="NCBI Taxonomy" id="183260"/>
    <lineage>
        <taxon>Eukaryota</taxon>
        <taxon>Viridiplantae</taxon>
        <taxon>Streptophyta</taxon>
        <taxon>Embryophyta</taxon>
        <taxon>Tracheophyta</taxon>
        <taxon>Spermatophyta</taxon>
        <taxon>Magnoliopsida</taxon>
        <taxon>eudicotyledons</taxon>
        <taxon>Gunneridae</taxon>
        <taxon>Pentapetalae</taxon>
        <taxon>rosids</taxon>
        <taxon>malvids</taxon>
        <taxon>Malvales</taxon>
        <taxon>Malvaceae</taxon>
        <taxon>Malvoideae</taxon>
        <taxon>Hibiscus</taxon>
    </lineage>
</organism>
<comment type="subcellular location">
    <subcellularLocation>
        <location evidence="1">Nucleus</location>
    </subcellularLocation>
</comment>